<evidence type="ECO:0000313" key="2">
    <source>
        <dbReference type="EMBL" id="VFK49659.1"/>
    </source>
</evidence>
<evidence type="ECO:0000313" key="3">
    <source>
        <dbReference type="EMBL" id="VFK81184.1"/>
    </source>
</evidence>
<dbReference type="EMBL" id="CAADHB010000247">
    <property type="protein sequence ID" value="VFK81184.1"/>
    <property type="molecule type" value="Genomic_DNA"/>
</dbReference>
<organism evidence="1">
    <name type="scientific">Candidatus Kentrum sp. SD</name>
    <dbReference type="NCBI Taxonomy" id="2126332"/>
    <lineage>
        <taxon>Bacteria</taxon>
        <taxon>Pseudomonadati</taxon>
        <taxon>Pseudomonadota</taxon>
        <taxon>Gammaproteobacteria</taxon>
        <taxon>Candidatus Kentrum</taxon>
    </lineage>
</organism>
<protein>
    <submittedName>
        <fullName evidence="1">Uncharacterized protein</fullName>
    </submittedName>
</protein>
<gene>
    <name evidence="3" type="ORF">BECKSD772D_GA0070982_12472</name>
    <name evidence="2" type="ORF">BECKSD772E_GA0070983_12112</name>
    <name evidence="1" type="ORF">BECKSD772F_GA0070984_11264</name>
</gene>
<reference evidence="1" key="1">
    <citation type="submission" date="2019-02" db="EMBL/GenBank/DDBJ databases">
        <authorList>
            <person name="Gruber-Vodicka R. H."/>
            <person name="Seah K. B. B."/>
        </authorList>
    </citation>
    <scope>NUCLEOTIDE SEQUENCE</scope>
    <source>
        <strain evidence="3">BECK_S127</strain>
        <strain evidence="2">BECK_S1320</strain>
        <strain evidence="1">BECK_S1321</strain>
    </source>
</reference>
<evidence type="ECO:0000313" key="1">
    <source>
        <dbReference type="EMBL" id="VFK42629.1"/>
    </source>
</evidence>
<name>A0A450YMB3_9GAMM</name>
<sequence length="84" mass="10073">MPRAKYIPDGSESVHFDLDDTVKNNFNKYQHAVERYPESFSVLKLRYDQYLKTLSVYRREQEKETCMTEPPKFVFEDDLEESAE</sequence>
<proteinExistence type="predicted"/>
<dbReference type="AlphaFoldDB" id="A0A450YMB3"/>
<dbReference type="EMBL" id="CAADFU010000211">
    <property type="protein sequence ID" value="VFK49659.1"/>
    <property type="molecule type" value="Genomic_DNA"/>
</dbReference>
<dbReference type="EMBL" id="CAADFR010000126">
    <property type="protein sequence ID" value="VFK42629.1"/>
    <property type="molecule type" value="Genomic_DNA"/>
</dbReference>
<accession>A0A450YMB3</accession>